<accession>A0A1H5ZEU1</accession>
<dbReference type="EMBL" id="CP031311">
    <property type="protein sequence ID" value="QCC48114.1"/>
    <property type="molecule type" value="Genomic_DNA"/>
</dbReference>
<protein>
    <submittedName>
        <fullName evidence="2">Uncharacterized protein</fullName>
    </submittedName>
</protein>
<evidence type="ECO:0000313" key="2">
    <source>
        <dbReference type="EMBL" id="SEG34999.1"/>
    </source>
</evidence>
<keyword evidence="3" id="KW-1185">Reference proteome</keyword>
<organism evidence="2 3">
    <name type="scientific">Halobellus limi</name>
    <dbReference type="NCBI Taxonomy" id="699433"/>
    <lineage>
        <taxon>Archaea</taxon>
        <taxon>Methanobacteriati</taxon>
        <taxon>Methanobacteriota</taxon>
        <taxon>Stenosarchaea group</taxon>
        <taxon>Halobacteria</taxon>
        <taxon>Halobacteriales</taxon>
        <taxon>Haloferacaceae</taxon>
        <taxon>Halobellus</taxon>
    </lineage>
</organism>
<name>A0A1H5ZEU1_9EURY</name>
<dbReference type="AlphaFoldDB" id="A0A1H5ZEU1"/>
<dbReference type="GeneID" id="39858590"/>
<evidence type="ECO:0000313" key="3">
    <source>
        <dbReference type="Proteomes" id="UP000236740"/>
    </source>
</evidence>
<reference evidence="2 3" key="1">
    <citation type="submission" date="2016-10" db="EMBL/GenBank/DDBJ databases">
        <authorList>
            <person name="de Groot N.N."/>
        </authorList>
    </citation>
    <scope>NUCLEOTIDE SEQUENCE [LARGE SCALE GENOMIC DNA]</scope>
    <source>
        <strain evidence="2 3">CGMCC 1.10331</strain>
    </source>
</reference>
<proteinExistence type="predicted"/>
<evidence type="ECO:0000313" key="1">
    <source>
        <dbReference type="EMBL" id="QCC48114.1"/>
    </source>
</evidence>
<evidence type="ECO:0000313" key="4">
    <source>
        <dbReference type="Proteomes" id="UP000296733"/>
    </source>
</evidence>
<gene>
    <name evidence="1" type="ORF">DV707_10820</name>
    <name evidence="2" type="ORF">SAMN04488133_1975</name>
</gene>
<dbReference type="OrthoDB" id="346426at2157"/>
<dbReference type="Proteomes" id="UP000236740">
    <property type="component" value="Unassembled WGS sequence"/>
</dbReference>
<reference evidence="1 4" key="2">
    <citation type="journal article" date="2019" name="Nat. Commun.">
        <title>A new type of DNA phosphorothioation-based antiviral system in archaea.</title>
        <authorList>
            <person name="Xiong L."/>
            <person name="Liu S."/>
            <person name="Chen S."/>
            <person name="Xiao Y."/>
            <person name="Zhu B."/>
            <person name="Gao Y."/>
            <person name="Zhang Y."/>
            <person name="Chen B."/>
            <person name="Luo J."/>
            <person name="Deng Z."/>
            <person name="Chen X."/>
            <person name="Wang L."/>
            <person name="Chen S."/>
        </authorList>
    </citation>
    <scope>NUCLEOTIDE SEQUENCE [LARGE SCALE GENOMIC DNA]</scope>
    <source>
        <strain evidence="1 4">CGMCC 1.10331</strain>
    </source>
</reference>
<dbReference type="RefSeq" id="WP_103991684.1">
    <property type="nucleotide sequence ID" value="NZ_CP031311.1"/>
</dbReference>
<dbReference type="EMBL" id="FNVN01000002">
    <property type="protein sequence ID" value="SEG34999.1"/>
    <property type="molecule type" value="Genomic_DNA"/>
</dbReference>
<dbReference type="Proteomes" id="UP000296733">
    <property type="component" value="Chromosome"/>
</dbReference>
<sequence>MWSGVPDEYLGGWHKVADYPGFVKYQYKDSPYRVIADLDEQRGHYRVLFTSVYGTDSYLVKGNLGKDGSLKSIVIAEQFMAQNKWGCPSPRAYGK</sequence>
<dbReference type="KEGG" id="hlm:DV707_10820"/>